<accession>A0A5H2XNG7</accession>
<reference evidence="1" key="1">
    <citation type="journal article" date="2019" name="Science">
        <title>Mutation of a bHLH transcription factor allowed almond domestication.</title>
        <authorList>
            <person name="Sanchez-Perez R."/>
            <person name="Pavan S."/>
            <person name="Mazzeo R."/>
            <person name="Moldovan C."/>
            <person name="Aiese Cigliano R."/>
            <person name="Del Cueto J."/>
            <person name="Ricciardi F."/>
            <person name="Lotti C."/>
            <person name="Ricciardi L."/>
            <person name="Dicenta F."/>
            <person name="Lopez-Marques R.L."/>
            <person name="Lindberg Moller B."/>
        </authorList>
    </citation>
    <scope>NUCLEOTIDE SEQUENCE</scope>
</reference>
<dbReference type="CDD" id="cd09272">
    <property type="entry name" value="RNase_HI_RT_Ty1"/>
    <property type="match status" value="1"/>
</dbReference>
<name>A0A5H2XNG7_PRUDU</name>
<evidence type="ECO:0000313" key="1">
    <source>
        <dbReference type="EMBL" id="BBN67955.1"/>
    </source>
</evidence>
<gene>
    <name evidence="1" type="ORF">Prudu_235S000300</name>
</gene>
<organism evidence="1">
    <name type="scientific">Prunus dulcis</name>
    <name type="common">Almond</name>
    <name type="synonym">Amygdalus dulcis</name>
    <dbReference type="NCBI Taxonomy" id="3755"/>
    <lineage>
        <taxon>Eukaryota</taxon>
        <taxon>Viridiplantae</taxon>
        <taxon>Streptophyta</taxon>
        <taxon>Embryophyta</taxon>
        <taxon>Tracheophyta</taxon>
        <taxon>Spermatophyta</taxon>
        <taxon>Magnoliopsida</taxon>
        <taxon>eudicotyledons</taxon>
        <taxon>Gunneridae</taxon>
        <taxon>Pentapetalae</taxon>
        <taxon>rosids</taxon>
        <taxon>fabids</taxon>
        <taxon>Rosales</taxon>
        <taxon>Rosaceae</taxon>
        <taxon>Amygdaloideae</taxon>
        <taxon>Amygdaleae</taxon>
        <taxon>Prunus</taxon>
    </lineage>
</organism>
<dbReference type="EMBL" id="AP020572">
    <property type="protein sequence ID" value="BBN67955.1"/>
    <property type="molecule type" value="Genomic_DNA"/>
</dbReference>
<dbReference type="PANTHER" id="PTHR11439:SF463">
    <property type="entry name" value="REVERSE TRANSCRIPTASE TY1_COPIA-TYPE DOMAIN-CONTAINING PROTEIN"/>
    <property type="match status" value="1"/>
</dbReference>
<proteinExistence type="predicted"/>
<sequence>MVIKETRDCAQSSAEAKYIAAASLACQAIWLRRIFQDMGECQPEATEIFGDNKSAIAIAKNPMFHSRTKHIVIKHHFLREVSTNKETKLKYYKTEEQIADILTKALPRPKFELL</sequence>
<protein>
    <submittedName>
        <fullName evidence="1">Disease resistance protein CC-NBS-LRR class family</fullName>
    </submittedName>
</protein>
<dbReference type="AlphaFoldDB" id="A0A5H2XNG7"/>
<dbReference type="PANTHER" id="PTHR11439">
    <property type="entry name" value="GAG-POL-RELATED RETROTRANSPOSON"/>
    <property type="match status" value="1"/>
</dbReference>